<comment type="caution">
    <text evidence="7">The sequence shown here is derived from an EMBL/GenBank/DDBJ whole genome shotgun (WGS) entry which is preliminary data.</text>
</comment>
<dbReference type="PANTHER" id="PTHR43790:SF9">
    <property type="entry name" value="GALACTOFURANOSE TRANSPORTER ATP-BINDING PROTEIN YTFR"/>
    <property type="match status" value="1"/>
</dbReference>
<dbReference type="Pfam" id="PF00005">
    <property type="entry name" value="ABC_tran"/>
    <property type="match status" value="2"/>
</dbReference>
<dbReference type="InterPro" id="IPR003439">
    <property type="entry name" value="ABC_transporter-like_ATP-bd"/>
</dbReference>
<dbReference type="GO" id="GO:0005524">
    <property type="term" value="F:ATP binding"/>
    <property type="evidence" value="ECO:0007669"/>
    <property type="project" value="UniProtKB-KW"/>
</dbReference>
<evidence type="ECO:0000256" key="2">
    <source>
        <dbReference type="ARBA" id="ARBA00022737"/>
    </source>
</evidence>
<evidence type="ECO:0000256" key="1">
    <source>
        <dbReference type="ARBA" id="ARBA00022448"/>
    </source>
</evidence>
<dbReference type="PROSITE" id="PS50893">
    <property type="entry name" value="ABC_TRANSPORTER_2"/>
    <property type="match status" value="2"/>
</dbReference>
<feature type="region of interest" description="Disordered" evidence="5">
    <location>
        <begin position="1"/>
        <end position="26"/>
    </location>
</feature>
<dbReference type="InterPro" id="IPR017871">
    <property type="entry name" value="ABC_transporter-like_CS"/>
</dbReference>
<keyword evidence="1" id="KW-0813">Transport</keyword>
<dbReference type="InterPro" id="IPR027417">
    <property type="entry name" value="P-loop_NTPase"/>
</dbReference>
<dbReference type="CDD" id="cd03215">
    <property type="entry name" value="ABC_Carb_Monos_II"/>
    <property type="match status" value="1"/>
</dbReference>
<dbReference type="RefSeq" id="WP_300958833.1">
    <property type="nucleotide sequence ID" value="NZ_JAUHJR010000001.1"/>
</dbReference>
<proteinExistence type="predicted"/>
<dbReference type="EMBL" id="JAUHJR010000001">
    <property type="protein sequence ID" value="MDN4159961.1"/>
    <property type="molecule type" value="Genomic_DNA"/>
</dbReference>
<keyword evidence="3" id="KW-0547">Nucleotide-binding</keyword>
<reference evidence="7" key="1">
    <citation type="submission" date="2023-06" db="EMBL/GenBank/DDBJ databases">
        <title>Draft genome sequence of Nocardioides sp. SOB72.</title>
        <authorList>
            <person name="Zhang G."/>
        </authorList>
    </citation>
    <scope>NUCLEOTIDE SEQUENCE</scope>
    <source>
        <strain evidence="7">SOB72</strain>
    </source>
</reference>
<sequence length="535" mass="56362">MTTTSPPESAESPETPGTPGPSAAPAGGVVLRASGLTKSFAGHAVLADVDLELRAGQVLGLVGENGAGKSTLMKILAGVHSPDAGTVEVGGEQVTFSHPVQAQQAGLSTVFQEFNLLPERSVAENVYLGREPRRRGLVDVERMHRDTEELLAGLGVTGLRAGQRVRTLSVAEQQLVEIAKAVSYDARVIQMDEPTAALAEHEVELLYSVIARLTARGVAIIYVSHRLKEVFDLCDMITVLKDGRQVTTRPAADLDDAELVRLMVGRSISSFFPDPLPGTEVGDVLLELRGAGNGYVDGVDLTLRAGEVVGIAGLQGSGRTELLEAVFGVRPLTRGTMRIGGRDGGRDVRPRSPRAAIRAGLAMVTEDRKATGLALNQTILDNALGVVRAVLPRRTGAARRELPGLLSSLEVSARAMDQEVQFLSGGNQQKVVLARWLATEPRVVLMDEPTRGIDVGAKHSIYELMRALAARGVAVLMVSSELPEVIGMSDRIVVMRDGRVAGELPAGSTEEQVLQVATGVTGATSATGVTGEAGA</sequence>
<dbReference type="PROSITE" id="PS00211">
    <property type="entry name" value="ABC_TRANSPORTER_1"/>
    <property type="match status" value="1"/>
</dbReference>
<keyword evidence="8" id="KW-1185">Reference proteome</keyword>
<dbReference type="InterPro" id="IPR050107">
    <property type="entry name" value="ABC_carbohydrate_import_ATPase"/>
</dbReference>
<feature type="domain" description="ABC transporter" evidence="6">
    <location>
        <begin position="279"/>
        <end position="522"/>
    </location>
</feature>
<dbReference type="PANTHER" id="PTHR43790">
    <property type="entry name" value="CARBOHYDRATE TRANSPORT ATP-BINDING PROTEIN MG119-RELATED"/>
    <property type="match status" value="1"/>
</dbReference>
<protein>
    <submittedName>
        <fullName evidence="7">Sugar ABC transporter ATP-binding protein</fullName>
    </submittedName>
</protein>
<dbReference type="CDD" id="cd03216">
    <property type="entry name" value="ABC_Carb_Monos_I"/>
    <property type="match status" value="1"/>
</dbReference>
<evidence type="ECO:0000259" key="6">
    <source>
        <dbReference type="PROSITE" id="PS50893"/>
    </source>
</evidence>
<organism evidence="7 8">
    <name type="scientific">Nocardioides abyssi</name>
    <dbReference type="NCBI Taxonomy" id="3058370"/>
    <lineage>
        <taxon>Bacteria</taxon>
        <taxon>Bacillati</taxon>
        <taxon>Actinomycetota</taxon>
        <taxon>Actinomycetes</taxon>
        <taxon>Propionibacteriales</taxon>
        <taxon>Nocardioidaceae</taxon>
        <taxon>Nocardioides</taxon>
    </lineage>
</organism>
<keyword evidence="4 7" id="KW-0067">ATP-binding</keyword>
<feature type="domain" description="ABC transporter" evidence="6">
    <location>
        <begin position="31"/>
        <end position="267"/>
    </location>
</feature>
<gene>
    <name evidence="7" type="ORF">QWY29_01235</name>
</gene>
<dbReference type="SMART" id="SM00382">
    <property type="entry name" value="AAA"/>
    <property type="match status" value="2"/>
</dbReference>
<dbReference type="SUPFAM" id="SSF52540">
    <property type="entry name" value="P-loop containing nucleoside triphosphate hydrolases"/>
    <property type="match status" value="2"/>
</dbReference>
<dbReference type="Proteomes" id="UP001168537">
    <property type="component" value="Unassembled WGS sequence"/>
</dbReference>
<evidence type="ECO:0000313" key="8">
    <source>
        <dbReference type="Proteomes" id="UP001168537"/>
    </source>
</evidence>
<evidence type="ECO:0000256" key="3">
    <source>
        <dbReference type="ARBA" id="ARBA00022741"/>
    </source>
</evidence>
<evidence type="ECO:0000256" key="5">
    <source>
        <dbReference type="SAM" id="MobiDB-lite"/>
    </source>
</evidence>
<evidence type="ECO:0000313" key="7">
    <source>
        <dbReference type="EMBL" id="MDN4159961.1"/>
    </source>
</evidence>
<dbReference type="InterPro" id="IPR003593">
    <property type="entry name" value="AAA+_ATPase"/>
</dbReference>
<keyword evidence="2" id="KW-0677">Repeat</keyword>
<accession>A0ABT8EP95</accession>
<evidence type="ECO:0000256" key="4">
    <source>
        <dbReference type="ARBA" id="ARBA00022840"/>
    </source>
</evidence>
<name>A0ABT8EP95_9ACTN</name>
<dbReference type="Gene3D" id="3.40.50.300">
    <property type="entry name" value="P-loop containing nucleotide triphosphate hydrolases"/>
    <property type="match status" value="2"/>
</dbReference>